<gene>
    <name evidence="2" type="ORF">DL897_08420</name>
</gene>
<evidence type="ECO:0000313" key="3">
    <source>
        <dbReference type="Proteomes" id="UP000251213"/>
    </source>
</evidence>
<reference evidence="2 3" key="2">
    <citation type="submission" date="2018-06" db="EMBL/GenBank/DDBJ databases">
        <authorList>
            <person name="Zhirakovskaya E."/>
        </authorList>
    </citation>
    <scope>NUCLEOTIDE SEQUENCE [LARGE SCALE GENOMIC DNA]</scope>
    <source>
        <strain evidence="2 3">FBKL4.011</strain>
    </source>
</reference>
<accession>A0A364K5Q2</accession>
<dbReference type="Proteomes" id="UP000251213">
    <property type="component" value="Unassembled WGS sequence"/>
</dbReference>
<evidence type="ECO:0008006" key="4">
    <source>
        <dbReference type="Google" id="ProtNLM"/>
    </source>
</evidence>
<feature type="compositionally biased region" description="Basic and acidic residues" evidence="1">
    <location>
        <begin position="224"/>
        <end position="233"/>
    </location>
</feature>
<proteinExistence type="predicted"/>
<feature type="compositionally biased region" description="Basic and acidic residues" evidence="1">
    <location>
        <begin position="240"/>
        <end position="256"/>
    </location>
</feature>
<sequence length="294" mass="32676">MDKIGSPIAPEQRGRVMDPKKIDEWLSDLKPLINKTTEIPLVDKDPLVTAEDLKNVDKKKIASYVTYFDSQNTNRNTNIRLAAEAMDKIVVNPGEKFSFNKETGPHDAAHGYKPATVIVKGEFTQGIGGGICQVSSTLYNSADRAGLRITRLQHHSKGVTYVPPNRDATVSDGGPDFEFKNNYKKPIAIRVVMKETSITVHIYSVPELEPNKRIVPDAPNKAQIKQEKVKDPTKPNANLPKDDKINNNDPDKKDQNQDAQNPSQPNQDPQKPTEPNQDIKPVDQDPNGQKSTNP</sequence>
<dbReference type="PANTHER" id="PTHR35788">
    <property type="entry name" value="EXPORTED PROTEIN-RELATED"/>
    <property type="match status" value="1"/>
</dbReference>
<dbReference type="OrthoDB" id="9813301at2"/>
<keyword evidence="3" id="KW-1185">Reference proteome</keyword>
<reference evidence="2 3" key="1">
    <citation type="submission" date="2018-06" db="EMBL/GenBank/DDBJ databases">
        <title>Thermoflavimicrobium daqus sp. nov., a thermophilic microbe isolated from Moutai-flavour Daqu.</title>
        <authorList>
            <person name="Wang X."/>
            <person name="Zhou H."/>
        </authorList>
    </citation>
    <scope>NUCLEOTIDE SEQUENCE [LARGE SCALE GENOMIC DNA]</scope>
    <source>
        <strain evidence="2 3">FBKL4.011</strain>
    </source>
</reference>
<name>A0A364K5Q2_9BACL</name>
<protein>
    <recommendedName>
        <fullName evidence="4">VanW like protein</fullName>
    </recommendedName>
</protein>
<evidence type="ECO:0000256" key="1">
    <source>
        <dbReference type="SAM" id="MobiDB-lite"/>
    </source>
</evidence>
<dbReference type="InterPro" id="IPR007391">
    <property type="entry name" value="Vancomycin_resist_VanW"/>
</dbReference>
<feature type="region of interest" description="Disordered" evidence="1">
    <location>
        <begin position="212"/>
        <end position="294"/>
    </location>
</feature>
<feature type="compositionally biased region" description="Polar residues" evidence="1">
    <location>
        <begin position="263"/>
        <end position="276"/>
    </location>
</feature>
<comment type="caution">
    <text evidence="2">The sequence shown here is derived from an EMBL/GenBank/DDBJ whole genome shotgun (WGS) entry which is preliminary data.</text>
</comment>
<dbReference type="InterPro" id="IPR052913">
    <property type="entry name" value="Glycopeptide_resist_protein"/>
</dbReference>
<dbReference type="AlphaFoldDB" id="A0A364K5Q2"/>
<dbReference type="PANTHER" id="PTHR35788:SF1">
    <property type="entry name" value="EXPORTED PROTEIN"/>
    <property type="match status" value="1"/>
</dbReference>
<dbReference type="EMBL" id="QJKK01000004">
    <property type="protein sequence ID" value="RAL24611.1"/>
    <property type="molecule type" value="Genomic_DNA"/>
</dbReference>
<evidence type="ECO:0000313" key="2">
    <source>
        <dbReference type="EMBL" id="RAL24611.1"/>
    </source>
</evidence>
<organism evidence="2 3">
    <name type="scientific">Thermoflavimicrobium daqui</name>
    <dbReference type="NCBI Taxonomy" id="2137476"/>
    <lineage>
        <taxon>Bacteria</taxon>
        <taxon>Bacillati</taxon>
        <taxon>Bacillota</taxon>
        <taxon>Bacilli</taxon>
        <taxon>Bacillales</taxon>
        <taxon>Thermoactinomycetaceae</taxon>
        <taxon>Thermoflavimicrobium</taxon>
    </lineage>
</organism>
<dbReference type="Pfam" id="PF04294">
    <property type="entry name" value="VanW"/>
    <property type="match status" value="1"/>
</dbReference>